<evidence type="ECO:0000256" key="3">
    <source>
        <dbReference type="ARBA" id="ARBA00023172"/>
    </source>
</evidence>
<dbReference type="InterPro" id="IPR036162">
    <property type="entry name" value="Resolvase-like_N_sf"/>
</dbReference>
<dbReference type="Gene3D" id="3.40.50.1390">
    <property type="entry name" value="Resolvase, N-terminal catalytic domain"/>
    <property type="match status" value="1"/>
</dbReference>
<dbReference type="SMART" id="SM00857">
    <property type="entry name" value="Resolvase"/>
    <property type="match status" value="1"/>
</dbReference>
<dbReference type="Pfam" id="PF00239">
    <property type="entry name" value="Resolvase"/>
    <property type="match status" value="1"/>
</dbReference>
<dbReference type="PANTHER" id="PTHR30461:SF2">
    <property type="entry name" value="SERINE RECOMBINASE PINE-RELATED"/>
    <property type="match status" value="1"/>
</dbReference>
<feature type="active site" description="O-(5'-phospho-DNA)-serine intermediate" evidence="4">
    <location>
        <position position="10"/>
    </location>
</feature>
<evidence type="ECO:0000256" key="2">
    <source>
        <dbReference type="ARBA" id="ARBA00023125"/>
    </source>
</evidence>
<dbReference type="InterPro" id="IPR006119">
    <property type="entry name" value="Resolv_N"/>
</dbReference>
<dbReference type="Proteomes" id="UP001069802">
    <property type="component" value="Unassembled WGS sequence"/>
</dbReference>
<accession>A0ABT4LPU2</accession>
<dbReference type="CDD" id="cd03768">
    <property type="entry name" value="SR_ResInv"/>
    <property type="match status" value="1"/>
</dbReference>
<feature type="domain" description="Resolvase/invertase-type recombinase catalytic" evidence="5">
    <location>
        <begin position="2"/>
        <end position="136"/>
    </location>
</feature>
<evidence type="ECO:0000256" key="4">
    <source>
        <dbReference type="PROSITE-ProRule" id="PRU10137"/>
    </source>
</evidence>
<reference evidence="6" key="1">
    <citation type="submission" date="2022-12" db="EMBL/GenBank/DDBJ databases">
        <title>Bacterial isolates from different developmental stages of Nematostella vectensis.</title>
        <authorList>
            <person name="Fraune S."/>
        </authorList>
    </citation>
    <scope>NUCLEOTIDE SEQUENCE</scope>
    <source>
        <strain evidence="6">G21630-S1</strain>
    </source>
</reference>
<evidence type="ECO:0000259" key="5">
    <source>
        <dbReference type="PROSITE" id="PS51736"/>
    </source>
</evidence>
<proteinExistence type="predicted"/>
<dbReference type="PROSITE" id="PS51736">
    <property type="entry name" value="RECOMBINASES_3"/>
    <property type="match status" value="1"/>
</dbReference>
<keyword evidence="1" id="KW-0229">DNA integration</keyword>
<name>A0ABT4LPU2_9PROT</name>
<keyword evidence="3" id="KW-0233">DNA recombination</keyword>
<keyword evidence="2" id="KW-0238">DNA-binding</keyword>
<protein>
    <submittedName>
        <fullName evidence="6">Recombinase family protein</fullName>
    </submittedName>
</protein>
<keyword evidence="7" id="KW-1185">Reference proteome</keyword>
<evidence type="ECO:0000313" key="6">
    <source>
        <dbReference type="EMBL" id="MCZ4283160.1"/>
    </source>
</evidence>
<dbReference type="EMBL" id="JAPWGY010000025">
    <property type="protein sequence ID" value="MCZ4283160.1"/>
    <property type="molecule type" value="Genomic_DNA"/>
</dbReference>
<evidence type="ECO:0000313" key="7">
    <source>
        <dbReference type="Proteomes" id="UP001069802"/>
    </source>
</evidence>
<dbReference type="PROSITE" id="PS00398">
    <property type="entry name" value="RECOMBINASES_2"/>
    <property type="match status" value="1"/>
</dbReference>
<dbReference type="RefSeq" id="WP_269425280.1">
    <property type="nucleotide sequence ID" value="NZ_JAPWGY010000025.1"/>
</dbReference>
<dbReference type="SUPFAM" id="SSF53041">
    <property type="entry name" value="Resolvase-like"/>
    <property type="match status" value="1"/>
</dbReference>
<dbReference type="InterPro" id="IPR050639">
    <property type="entry name" value="SSR_resolvase"/>
</dbReference>
<organism evidence="6 7">
    <name type="scientific">Kiloniella laminariae</name>
    <dbReference type="NCBI Taxonomy" id="454162"/>
    <lineage>
        <taxon>Bacteria</taxon>
        <taxon>Pseudomonadati</taxon>
        <taxon>Pseudomonadota</taxon>
        <taxon>Alphaproteobacteria</taxon>
        <taxon>Rhodospirillales</taxon>
        <taxon>Kiloniellaceae</taxon>
        <taxon>Kiloniella</taxon>
    </lineage>
</organism>
<dbReference type="InterPro" id="IPR006118">
    <property type="entry name" value="Recombinase_CS"/>
</dbReference>
<sequence>MRKVGYARVSTAEQNLDTQIKDLYSAGCEKVFFEKISGVATVKPELEKALRSLEAGDTLMVWKLDRLGRRTIELLSFLEDLNAREISFQSITDGLDATTGPIGKLILMILSAFAELERDLIKERTLRGLEAAWASGKRSGPKEKVSDDSIRMAMQLLETLDENGKPRTGAAVAKTIGLSRSSLYRRIDKLKSEGGW</sequence>
<evidence type="ECO:0000256" key="1">
    <source>
        <dbReference type="ARBA" id="ARBA00022908"/>
    </source>
</evidence>
<dbReference type="PROSITE" id="PS00397">
    <property type="entry name" value="RECOMBINASES_1"/>
    <property type="match status" value="1"/>
</dbReference>
<comment type="caution">
    <text evidence="6">The sequence shown here is derived from an EMBL/GenBank/DDBJ whole genome shotgun (WGS) entry which is preliminary data.</text>
</comment>
<dbReference type="PANTHER" id="PTHR30461">
    <property type="entry name" value="DNA-INVERTASE FROM LAMBDOID PROPHAGE"/>
    <property type="match status" value="1"/>
</dbReference>
<gene>
    <name evidence="6" type="ORF">O4H49_20450</name>
</gene>